<dbReference type="Proteomes" id="UP000440367">
    <property type="component" value="Unassembled WGS sequence"/>
</dbReference>
<protein>
    <submittedName>
        <fullName evidence="1">Uncharacterized protein</fullName>
    </submittedName>
</protein>
<sequence length="87" mass="9531">MRAVVGSRALQRVDVVFAGSQKLLSGARSTHKNALHTLYAACERHYTTASPIRVKHTPQQPPFGDVRPRRLAVRVYRAATGSCSVVC</sequence>
<name>A0A6A3WNT2_9STRA</name>
<organism evidence="1 2">
    <name type="scientific">Phytophthora fragariae</name>
    <dbReference type="NCBI Taxonomy" id="53985"/>
    <lineage>
        <taxon>Eukaryota</taxon>
        <taxon>Sar</taxon>
        <taxon>Stramenopiles</taxon>
        <taxon>Oomycota</taxon>
        <taxon>Peronosporomycetes</taxon>
        <taxon>Peronosporales</taxon>
        <taxon>Peronosporaceae</taxon>
        <taxon>Phytophthora</taxon>
    </lineage>
</organism>
<dbReference type="EMBL" id="QXGD01002464">
    <property type="protein sequence ID" value="KAE9188285.1"/>
    <property type="molecule type" value="Genomic_DNA"/>
</dbReference>
<dbReference type="AlphaFoldDB" id="A0A6A3WNT2"/>
<comment type="caution">
    <text evidence="1">The sequence shown here is derived from an EMBL/GenBank/DDBJ whole genome shotgun (WGS) entry which is preliminary data.</text>
</comment>
<proteinExistence type="predicted"/>
<evidence type="ECO:0000313" key="1">
    <source>
        <dbReference type="EMBL" id="KAE9188285.1"/>
    </source>
</evidence>
<reference evidence="1 2" key="1">
    <citation type="submission" date="2018-08" db="EMBL/GenBank/DDBJ databases">
        <title>Genomic investigation of the strawberry pathogen Phytophthora fragariae indicates pathogenicity is determined by transcriptional variation in three key races.</title>
        <authorList>
            <person name="Adams T.M."/>
            <person name="Armitage A.D."/>
            <person name="Sobczyk M.K."/>
            <person name="Bates H.J."/>
            <person name="Dunwell J.M."/>
            <person name="Nellist C.F."/>
            <person name="Harrison R.J."/>
        </authorList>
    </citation>
    <scope>NUCLEOTIDE SEQUENCE [LARGE SCALE GENOMIC DNA]</scope>
    <source>
        <strain evidence="1 2">BC-1</strain>
    </source>
</reference>
<evidence type="ECO:0000313" key="2">
    <source>
        <dbReference type="Proteomes" id="UP000440367"/>
    </source>
</evidence>
<gene>
    <name evidence="1" type="ORF">PF002_g25343</name>
</gene>
<accession>A0A6A3WNT2</accession>